<dbReference type="AlphaFoldDB" id="A0A7S3DVD4"/>
<feature type="region of interest" description="Disordered" evidence="1">
    <location>
        <begin position="40"/>
        <end position="91"/>
    </location>
</feature>
<sequence length="617" mass="68654">MSTTNELIQCNTPNDVPDLISARPEKYASHGDKMPICKEATTARQMIKQSSVTRKTRTQKRRSKRNKPKISKKEHPPWIVPKRSRKQEDASARTAVSRLVSRCQEEVWNEFVLDFFCGLFENNENYDALVQVFECLYYMGMARSVLESSARLIVDQATDDDMQCLAQYLAHGVTRVPTPMGISQRLVLLQIILSFREQQRQEKEGPMEESMMNLTSEQLVEQLDPVALWHFIMGNEDVTEATVSDPKGKNTEFVWQSGSDDFYFWCWEIRALALSYLVREEEQRVLVQSTADQVAHAMGMAAVTVELGLSQSTQLVCQGMGHGCEWIKGQLGSPVKASHFEEEEHEEDAWYLYDDKASEVSNSSSIASASSTTSSIATSFATASTLGSANSSKKTKEGIVHETYTSYSRTARRAAESARKTTQTFVAQWKDVGNQKLNEAAESGRTWAGENVHSNAQHWAYLDAASKIALASLGAMGVVGEAVLSNTQLILDHTTTVTADLVHHQYGPTAANVFEDVSMAATNVWRTVTSVAVLASPFVWTKVMVKHASKERLRKQHEQEQLLRQQRQQAQDAADRAHNVKSSTREVAPKTESTSAEAASLVGATNDTAKPYTPHSP</sequence>
<feature type="region of interest" description="Disordered" evidence="1">
    <location>
        <begin position="565"/>
        <end position="617"/>
    </location>
</feature>
<feature type="compositionally biased region" description="Basic residues" evidence="1">
    <location>
        <begin position="54"/>
        <end position="70"/>
    </location>
</feature>
<name>A0A7S3DVD4_9STRA</name>
<feature type="region of interest" description="Disordered" evidence="1">
    <location>
        <begin position="1"/>
        <end position="20"/>
    </location>
</feature>
<feature type="compositionally biased region" description="Polar residues" evidence="1">
    <location>
        <begin position="591"/>
        <end position="608"/>
    </location>
</feature>
<dbReference type="InterPro" id="IPR009686">
    <property type="entry name" value="Senescence/spartin_C"/>
</dbReference>
<reference evidence="3" key="1">
    <citation type="submission" date="2021-01" db="EMBL/GenBank/DDBJ databases">
        <authorList>
            <person name="Corre E."/>
            <person name="Pelletier E."/>
            <person name="Niang G."/>
            <person name="Scheremetjew M."/>
            <person name="Finn R."/>
            <person name="Kale V."/>
            <person name="Holt S."/>
            <person name="Cochrane G."/>
            <person name="Meng A."/>
            <person name="Brown T."/>
            <person name="Cohen L."/>
        </authorList>
    </citation>
    <scope>NUCLEOTIDE SEQUENCE</scope>
    <source>
        <strain evidence="3">CCMP125</strain>
    </source>
</reference>
<evidence type="ECO:0000313" key="3">
    <source>
        <dbReference type="EMBL" id="CAD9987198.1"/>
    </source>
</evidence>
<proteinExistence type="predicted"/>
<evidence type="ECO:0000256" key="1">
    <source>
        <dbReference type="SAM" id="MobiDB-lite"/>
    </source>
</evidence>
<gene>
    <name evidence="3" type="ORF">APAL1065_LOCUS23121</name>
</gene>
<dbReference type="Pfam" id="PF06911">
    <property type="entry name" value="Senescence"/>
    <property type="match status" value="1"/>
</dbReference>
<dbReference type="EMBL" id="HBHT01034384">
    <property type="protein sequence ID" value="CAD9987198.1"/>
    <property type="molecule type" value="Transcribed_RNA"/>
</dbReference>
<accession>A0A7S3DVD4</accession>
<feature type="domain" description="Senescence" evidence="2">
    <location>
        <begin position="362"/>
        <end position="535"/>
    </location>
</feature>
<evidence type="ECO:0000259" key="2">
    <source>
        <dbReference type="Pfam" id="PF06911"/>
    </source>
</evidence>
<feature type="compositionally biased region" description="Polar residues" evidence="1">
    <location>
        <begin position="1"/>
        <end position="14"/>
    </location>
</feature>
<organism evidence="3">
    <name type="scientific">Entomoneis paludosa</name>
    <dbReference type="NCBI Taxonomy" id="265537"/>
    <lineage>
        <taxon>Eukaryota</taxon>
        <taxon>Sar</taxon>
        <taxon>Stramenopiles</taxon>
        <taxon>Ochrophyta</taxon>
        <taxon>Bacillariophyta</taxon>
        <taxon>Bacillariophyceae</taxon>
        <taxon>Bacillariophycidae</taxon>
        <taxon>Entomoneidaceae</taxon>
        <taxon>Entomoneis</taxon>
    </lineage>
</organism>
<protein>
    <recommendedName>
        <fullName evidence="2">Senescence domain-containing protein</fullName>
    </recommendedName>
</protein>
<feature type="compositionally biased region" description="Basic and acidic residues" evidence="1">
    <location>
        <begin position="573"/>
        <end position="589"/>
    </location>
</feature>